<dbReference type="STRING" id="1367422.A0A178Z6N1"/>
<dbReference type="GeneID" id="30015331"/>
<feature type="region of interest" description="Disordered" evidence="3">
    <location>
        <begin position="525"/>
        <end position="558"/>
    </location>
</feature>
<dbReference type="EMBL" id="LVYI01000013">
    <property type="protein sequence ID" value="OAP54715.1"/>
    <property type="molecule type" value="Genomic_DNA"/>
</dbReference>
<sequence>MLSLREQAAELERKKVRDYDPEDDAYLHPSEDEKSENEGDRHDDFSRAHYETVGKSLLRLPEAPPLDAKYEGVAVSRMTFQDPEDFDALAFDEVEEKDYFAPRDVDVSGSEGVPEENDNLLGSDVDYDEDFERDKTLRHGLAKPFQGLAIQHSKVEAQKAVDGEDSQDEVKADESDLSTDHSLDASDAYTDEDDDDDASISSVASPAPPQDGKSSRSAEREELRRAAFDSVSTAALASVLSAGAAADVQKGRAVKQQRQTFDRLLDARIKLQKGITAMNELPRSFVDEEEVKAAAQQAEDAALALWSTIDSIRSAILSAREGPGSDDQIKEKKTPKRKRPLNPTGTTPLSEIWECYTSLEALAHTHRRSVIDKWHAKTQPVVDPAPRSKLLQPSRSSAASRLTDVLDTYLATESAKLIAQSYSPETQTYDDGPFYQALLRDLIASRSSSADADGAGGITSVLPTKLHVSGSKHKRVDTKASKGRKVRYTVHEKLENFMAPEDRTTWSGPARAEFFGSLLGRTGALDEQEKVRGDSEGTDGIDVDDDTGEGDALRLFRR</sequence>
<dbReference type="GO" id="GO:0005730">
    <property type="term" value="C:nucleolus"/>
    <property type="evidence" value="ECO:0007669"/>
    <property type="project" value="TreeGrafter"/>
</dbReference>
<evidence type="ECO:0000256" key="2">
    <source>
        <dbReference type="ARBA" id="ARBA00013850"/>
    </source>
</evidence>
<feature type="compositionally biased region" description="Acidic residues" evidence="3">
    <location>
        <begin position="536"/>
        <end position="549"/>
    </location>
</feature>
<dbReference type="OrthoDB" id="5783963at2759"/>
<feature type="region of interest" description="Disordered" evidence="3">
    <location>
        <begin position="320"/>
        <end position="345"/>
    </location>
</feature>
<dbReference type="InterPro" id="IPR025160">
    <property type="entry name" value="AATF"/>
</dbReference>
<dbReference type="Pfam" id="PF13339">
    <property type="entry name" value="AATF-Che1"/>
    <property type="match status" value="1"/>
</dbReference>
<dbReference type="PANTHER" id="PTHR15565">
    <property type="entry name" value="AATF PROTEIN APOPTOSIS ANTAGONIZING TRANSCRIPTION FACTOR"/>
    <property type="match status" value="1"/>
</dbReference>
<feature type="domain" description="Apoptosis-antagonizing transcription factor C-terminal" evidence="4">
    <location>
        <begin position="435"/>
        <end position="519"/>
    </location>
</feature>
<protein>
    <recommendedName>
        <fullName evidence="2">Protein BFR2</fullName>
    </recommendedName>
</protein>
<feature type="compositionally biased region" description="Basic and acidic residues" evidence="3">
    <location>
        <begin position="213"/>
        <end position="224"/>
    </location>
</feature>
<comment type="caution">
    <text evidence="6">The sequence shown here is derived from an EMBL/GenBank/DDBJ whole genome shotgun (WGS) entry which is preliminary data.</text>
</comment>
<reference evidence="6 7" key="1">
    <citation type="submission" date="2016-04" db="EMBL/GenBank/DDBJ databases">
        <title>Draft genome of Fonsecaea erecta CBS 125763.</title>
        <authorList>
            <person name="Weiss V.A."/>
            <person name="Vicente V.A."/>
            <person name="Raittz R.T."/>
            <person name="Moreno L.F."/>
            <person name="De Souza E.M."/>
            <person name="Pedrosa F.O."/>
            <person name="Steffens M.B."/>
            <person name="Faoro H."/>
            <person name="Tadra-Sfeir M.Z."/>
            <person name="Najafzadeh M.J."/>
            <person name="Felipe M.S."/>
            <person name="Teixeira M."/>
            <person name="Sun J."/>
            <person name="Xi L."/>
            <person name="Gomes R."/>
            <person name="De Azevedo C.M."/>
            <person name="Salgado C.G."/>
            <person name="Da Silva M.B."/>
            <person name="Nascimento M.F."/>
            <person name="Queiroz-Telles F."/>
            <person name="Attili D.S."/>
            <person name="Gorbushina A."/>
        </authorList>
    </citation>
    <scope>NUCLEOTIDE SEQUENCE [LARGE SCALE GENOMIC DNA]</scope>
    <source>
        <strain evidence="6 7">CBS 125763</strain>
    </source>
</reference>
<keyword evidence="7" id="KW-1185">Reference proteome</keyword>
<dbReference type="PANTHER" id="PTHR15565:SF0">
    <property type="entry name" value="PROTEIN AATF"/>
    <property type="match status" value="1"/>
</dbReference>
<comment type="similarity">
    <text evidence="1">Belongs to the AATF family.</text>
</comment>
<dbReference type="AlphaFoldDB" id="A0A178Z6N1"/>
<organism evidence="6 7">
    <name type="scientific">Fonsecaea erecta</name>
    <dbReference type="NCBI Taxonomy" id="1367422"/>
    <lineage>
        <taxon>Eukaryota</taxon>
        <taxon>Fungi</taxon>
        <taxon>Dikarya</taxon>
        <taxon>Ascomycota</taxon>
        <taxon>Pezizomycotina</taxon>
        <taxon>Eurotiomycetes</taxon>
        <taxon>Chaetothyriomycetidae</taxon>
        <taxon>Chaetothyriales</taxon>
        <taxon>Herpotrichiellaceae</taxon>
        <taxon>Fonsecaea</taxon>
    </lineage>
</organism>
<feature type="region of interest" description="Disordered" evidence="3">
    <location>
        <begin position="1"/>
        <end position="48"/>
    </location>
</feature>
<dbReference type="InterPro" id="IPR012617">
    <property type="entry name" value="AATF_C"/>
</dbReference>
<evidence type="ECO:0000313" key="6">
    <source>
        <dbReference type="EMBL" id="OAP54715.1"/>
    </source>
</evidence>
<feature type="compositionally biased region" description="Basic and acidic residues" evidence="3">
    <location>
        <begin position="7"/>
        <end position="48"/>
    </location>
</feature>
<name>A0A178Z6N1_9EURO</name>
<dbReference type="Pfam" id="PF08164">
    <property type="entry name" value="TRAUB"/>
    <property type="match status" value="1"/>
</dbReference>
<dbReference type="GO" id="GO:0000462">
    <property type="term" value="P:maturation of SSU-rRNA from tricistronic rRNA transcript (SSU-rRNA, 5.8S rRNA, LSU-rRNA)"/>
    <property type="evidence" value="ECO:0007669"/>
    <property type="project" value="TreeGrafter"/>
</dbReference>
<evidence type="ECO:0000259" key="5">
    <source>
        <dbReference type="Pfam" id="PF13339"/>
    </source>
</evidence>
<feature type="compositionally biased region" description="Basic and acidic residues" evidence="3">
    <location>
        <begin position="154"/>
        <end position="184"/>
    </location>
</feature>
<feature type="compositionally biased region" description="Acidic residues" evidence="3">
    <location>
        <begin position="189"/>
        <end position="198"/>
    </location>
</feature>
<proteinExistence type="inferred from homology"/>
<evidence type="ECO:0000259" key="4">
    <source>
        <dbReference type="Pfam" id="PF08164"/>
    </source>
</evidence>
<feature type="domain" description="AATF leucine zipper-containing" evidence="5">
    <location>
        <begin position="247"/>
        <end position="377"/>
    </location>
</feature>
<feature type="region of interest" description="Disordered" evidence="3">
    <location>
        <begin position="154"/>
        <end position="224"/>
    </location>
</feature>
<evidence type="ECO:0000256" key="1">
    <source>
        <dbReference type="ARBA" id="ARBA00008966"/>
    </source>
</evidence>
<dbReference type="Proteomes" id="UP000078343">
    <property type="component" value="Unassembled WGS sequence"/>
</dbReference>
<gene>
    <name evidence="6" type="ORF">AYL99_11163</name>
</gene>
<accession>A0A178Z6N1</accession>
<evidence type="ECO:0000313" key="7">
    <source>
        <dbReference type="Proteomes" id="UP000078343"/>
    </source>
</evidence>
<dbReference type="RefSeq" id="XP_018688082.1">
    <property type="nucleotide sequence ID" value="XM_018842669.1"/>
</dbReference>
<evidence type="ECO:0000256" key="3">
    <source>
        <dbReference type="SAM" id="MobiDB-lite"/>
    </source>
</evidence>
<dbReference type="InterPro" id="IPR039223">
    <property type="entry name" value="AATF/Bfr2"/>
</dbReference>
<feature type="region of interest" description="Disordered" evidence="3">
    <location>
        <begin position="102"/>
        <end position="125"/>
    </location>
</feature>